<dbReference type="PROSITE" id="PS50005">
    <property type="entry name" value="TPR"/>
    <property type="match status" value="1"/>
</dbReference>
<evidence type="ECO:0000313" key="3">
    <source>
        <dbReference type="Proteomes" id="UP000187550"/>
    </source>
</evidence>
<dbReference type="InterPro" id="IPR019734">
    <property type="entry name" value="TPR_rpt"/>
</dbReference>
<organism evidence="2 3">
    <name type="scientific">Edaphobacillus lindanitolerans</name>
    <dbReference type="NCBI Taxonomy" id="550447"/>
    <lineage>
        <taxon>Bacteria</taxon>
        <taxon>Bacillati</taxon>
        <taxon>Bacillota</taxon>
        <taxon>Bacilli</taxon>
        <taxon>Bacillales</taxon>
        <taxon>Bacillaceae</taxon>
        <taxon>Edaphobacillus</taxon>
    </lineage>
</organism>
<keyword evidence="1" id="KW-0802">TPR repeat</keyword>
<dbReference type="Proteomes" id="UP000187550">
    <property type="component" value="Unassembled WGS sequence"/>
</dbReference>
<accession>A0A1U7PPB5</accession>
<dbReference type="Gene3D" id="1.25.40.10">
    <property type="entry name" value="Tetratricopeptide repeat domain"/>
    <property type="match status" value="1"/>
</dbReference>
<feature type="repeat" description="TPR" evidence="1">
    <location>
        <begin position="131"/>
        <end position="164"/>
    </location>
</feature>
<dbReference type="SUPFAM" id="SSF48452">
    <property type="entry name" value="TPR-like"/>
    <property type="match status" value="1"/>
</dbReference>
<name>A0A1U7PPB5_9BACI</name>
<dbReference type="STRING" id="550447.SAMN05428946_1435"/>
<reference evidence="3" key="1">
    <citation type="submission" date="2017-01" db="EMBL/GenBank/DDBJ databases">
        <authorList>
            <person name="Varghese N."/>
            <person name="Submissions S."/>
        </authorList>
    </citation>
    <scope>NUCLEOTIDE SEQUENCE [LARGE SCALE GENOMIC DNA]</scope>
    <source>
        <strain evidence="3">MNA4</strain>
    </source>
</reference>
<dbReference type="RefSeq" id="WP_234982299.1">
    <property type="nucleotide sequence ID" value="NZ_FTPL01000002.1"/>
</dbReference>
<dbReference type="AlphaFoldDB" id="A0A1U7PPB5"/>
<evidence type="ECO:0000256" key="1">
    <source>
        <dbReference type="PROSITE-ProRule" id="PRU00339"/>
    </source>
</evidence>
<keyword evidence="3" id="KW-1185">Reference proteome</keyword>
<dbReference type="InterPro" id="IPR011990">
    <property type="entry name" value="TPR-like_helical_dom_sf"/>
</dbReference>
<gene>
    <name evidence="2" type="ORF">SAMN05428946_1435</name>
</gene>
<proteinExistence type="predicted"/>
<dbReference type="Pfam" id="PF13181">
    <property type="entry name" value="TPR_8"/>
    <property type="match status" value="1"/>
</dbReference>
<evidence type="ECO:0000313" key="2">
    <source>
        <dbReference type="EMBL" id="SIT81761.1"/>
    </source>
</evidence>
<protein>
    <submittedName>
        <fullName evidence="2">Tetratricopeptide repeat-containing protein</fullName>
    </submittedName>
</protein>
<sequence length="189" mass="22430">MGSSEITYNLDYHFDENLREVPVSRTDMLCYVKHLKSRSEQICENDEELAGTYSLIGVYSRMLGHMEDSKKYLRLAIGMNNRSGDLERLFVNELRLAYAYQWEHDYLRSNELFEKLMVQSETDREHRIYQDFVYQHHGKNLFDQGDYQSALTYFERALGIRQEKANEELIDSTEFAIRICKEKIRQGKG</sequence>
<dbReference type="EMBL" id="FTPL01000002">
    <property type="protein sequence ID" value="SIT81761.1"/>
    <property type="molecule type" value="Genomic_DNA"/>
</dbReference>